<name>A0A9W8EDR2_9FUNG</name>
<feature type="region of interest" description="Disordered" evidence="9">
    <location>
        <begin position="207"/>
        <end position="235"/>
    </location>
</feature>
<keyword evidence="5 10" id="KW-1133">Transmembrane helix</keyword>
<gene>
    <name evidence="12" type="ORF">H4R34_001497</name>
</gene>
<evidence type="ECO:0000256" key="1">
    <source>
        <dbReference type="ARBA" id="ARBA00004115"/>
    </source>
</evidence>
<evidence type="ECO:0000256" key="3">
    <source>
        <dbReference type="ARBA" id="ARBA00022729"/>
    </source>
</evidence>
<keyword evidence="13" id="KW-1185">Reference proteome</keyword>
<comment type="subcellular location">
    <subcellularLocation>
        <location evidence="1">Endoplasmic reticulum membrane</location>
        <topology evidence="1">Single-pass type I membrane protein</topology>
    </subcellularLocation>
</comment>
<keyword evidence="2 10" id="KW-0812">Transmembrane</keyword>
<comment type="caution">
    <text evidence="12">The sequence shown here is derived from an EMBL/GenBank/DDBJ whole genome shotgun (WGS) entry which is preliminary data.</text>
</comment>
<keyword evidence="4" id="KW-0256">Endoplasmic reticulum</keyword>
<evidence type="ECO:0000256" key="7">
    <source>
        <dbReference type="ARBA" id="ARBA00037565"/>
    </source>
</evidence>
<feature type="chain" id="PRO_5040806041" description="Signal sequence receptor subunit alpha" evidence="11">
    <location>
        <begin position="29"/>
        <end position="235"/>
    </location>
</feature>
<dbReference type="PANTHER" id="PTHR12924">
    <property type="entry name" value="TRANSLOCON-ASSOCIATED PROTEIN, ALPHA SUBUNIT"/>
    <property type="match status" value="1"/>
</dbReference>
<evidence type="ECO:0000256" key="10">
    <source>
        <dbReference type="SAM" id="Phobius"/>
    </source>
</evidence>
<dbReference type="Proteomes" id="UP001151582">
    <property type="component" value="Unassembled WGS sequence"/>
</dbReference>
<evidence type="ECO:0000256" key="8">
    <source>
        <dbReference type="ARBA" id="ARBA00038311"/>
    </source>
</evidence>
<evidence type="ECO:0000256" key="11">
    <source>
        <dbReference type="SAM" id="SignalP"/>
    </source>
</evidence>
<dbReference type="AlphaFoldDB" id="A0A9W8EDR2"/>
<comment type="similarity">
    <text evidence="8">Belongs to the IRC22 family.</text>
</comment>
<evidence type="ECO:0008006" key="14">
    <source>
        <dbReference type="Google" id="ProtNLM"/>
    </source>
</evidence>
<dbReference type="Pfam" id="PF03896">
    <property type="entry name" value="TRAP_alpha"/>
    <property type="match status" value="1"/>
</dbReference>
<evidence type="ECO:0000313" key="12">
    <source>
        <dbReference type="EMBL" id="KAJ1983075.1"/>
    </source>
</evidence>
<feature type="transmembrane region" description="Helical" evidence="10">
    <location>
        <begin position="163"/>
        <end position="181"/>
    </location>
</feature>
<keyword evidence="3 11" id="KW-0732">Signal</keyword>
<dbReference type="EMBL" id="JANBQB010000071">
    <property type="protein sequence ID" value="KAJ1983075.1"/>
    <property type="molecule type" value="Genomic_DNA"/>
</dbReference>
<evidence type="ECO:0000313" key="13">
    <source>
        <dbReference type="Proteomes" id="UP001151582"/>
    </source>
</evidence>
<dbReference type="GO" id="GO:0005789">
    <property type="term" value="C:endoplasmic reticulum membrane"/>
    <property type="evidence" value="ECO:0007669"/>
    <property type="project" value="UniProtKB-SubCell"/>
</dbReference>
<feature type="compositionally biased region" description="Basic residues" evidence="9">
    <location>
        <begin position="225"/>
        <end position="235"/>
    </location>
</feature>
<proteinExistence type="inferred from homology"/>
<reference evidence="12" key="1">
    <citation type="submission" date="2022-07" db="EMBL/GenBank/DDBJ databases">
        <title>Phylogenomic reconstructions and comparative analyses of Kickxellomycotina fungi.</title>
        <authorList>
            <person name="Reynolds N.K."/>
            <person name="Stajich J.E."/>
            <person name="Barry K."/>
            <person name="Grigoriev I.V."/>
            <person name="Crous P."/>
            <person name="Smith M.E."/>
        </authorList>
    </citation>
    <scope>NUCLEOTIDE SEQUENCE</scope>
    <source>
        <strain evidence="12">RSA 567</strain>
    </source>
</reference>
<evidence type="ECO:0000256" key="6">
    <source>
        <dbReference type="ARBA" id="ARBA00023136"/>
    </source>
</evidence>
<comment type="function">
    <text evidence="7">Is probably involved in a pathway contributing to genomic integrity.</text>
</comment>
<evidence type="ECO:0000256" key="9">
    <source>
        <dbReference type="SAM" id="MobiDB-lite"/>
    </source>
</evidence>
<accession>A0A9W8EDR2</accession>
<organism evidence="12 13">
    <name type="scientific">Dimargaris verticillata</name>
    <dbReference type="NCBI Taxonomy" id="2761393"/>
    <lineage>
        <taxon>Eukaryota</taxon>
        <taxon>Fungi</taxon>
        <taxon>Fungi incertae sedis</taxon>
        <taxon>Zoopagomycota</taxon>
        <taxon>Kickxellomycotina</taxon>
        <taxon>Dimargaritomycetes</taxon>
        <taxon>Dimargaritales</taxon>
        <taxon>Dimargaritaceae</taxon>
        <taxon>Dimargaris</taxon>
    </lineage>
</organism>
<dbReference type="PROSITE" id="PS51257">
    <property type="entry name" value="PROKAR_LIPOPROTEIN"/>
    <property type="match status" value="1"/>
</dbReference>
<evidence type="ECO:0000256" key="2">
    <source>
        <dbReference type="ARBA" id="ARBA00022692"/>
    </source>
</evidence>
<evidence type="ECO:0000256" key="5">
    <source>
        <dbReference type="ARBA" id="ARBA00022989"/>
    </source>
</evidence>
<feature type="signal peptide" evidence="11">
    <location>
        <begin position="1"/>
        <end position="28"/>
    </location>
</feature>
<dbReference type="InterPro" id="IPR005595">
    <property type="entry name" value="TRAP_alpha"/>
</dbReference>
<dbReference type="PANTHER" id="PTHR12924:SF0">
    <property type="entry name" value="TRANSLOCON-ASSOCIATED PROTEIN SUBUNIT ALPHA"/>
    <property type="match status" value="1"/>
</dbReference>
<protein>
    <recommendedName>
        <fullName evidence="14">Signal sequence receptor subunit alpha</fullName>
    </recommendedName>
</protein>
<evidence type="ECO:0000256" key="4">
    <source>
        <dbReference type="ARBA" id="ARBA00022824"/>
    </source>
</evidence>
<sequence length="235" mass="25638">MVALRWLTQTALASVATMFLAACPGTLGDEQVATPNLSLATSLTSKIASTIHNGEKNSLVVNAKNNDDQVLLIERIRAYLVDPEDHERVIRTLEPARFTTKVHATGEANLAYRFVPYLDHERVTLIVNVEFADKAGNKFSKTAYKETVSIVEPPTFGFDPQLWSIYLMFGVVALGLGYWAADLFGGSKPQKPKNPALAALDDARGVSGESADDWVPSHHQAPLTKKTKSAKKKSS</sequence>
<dbReference type="OrthoDB" id="1926781at2759"/>
<keyword evidence="6 10" id="KW-0472">Membrane</keyword>